<evidence type="ECO:0000313" key="3">
    <source>
        <dbReference type="EMBL" id="GEL20195.1"/>
    </source>
</evidence>
<feature type="region of interest" description="Disordered" evidence="1">
    <location>
        <begin position="25"/>
        <end position="94"/>
    </location>
</feature>
<keyword evidence="4" id="KW-1185">Reference proteome</keyword>
<protein>
    <recommendedName>
        <fullName evidence="2">Putative regulatory protein FmdB zinc ribbon domain-containing protein</fullName>
    </recommendedName>
</protein>
<evidence type="ECO:0000256" key="1">
    <source>
        <dbReference type="SAM" id="MobiDB-lite"/>
    </source>
</evidence>
<organism evidence="3 4">
    <name type="scientific">Pseudonocardia asaccharolytica DSM 44247 = NBRC 16224</name>
    <dbReference type="NCBI Taxonomy" id="1123024"/>
    <lineage>
        <taxon>Bacteria</taxon>
        <taxon>Bacillati</taxon>
        <taxon>Actinomycetota</taxon>
        <taxon>Actinomycetes</taxon>
        <taxon>Pseudonocardiales</taxon>
        <taxon>Pseudonocardiaceae</taxon>
        <taxon>Pseudonocardia</taxon>
    </lineage>
</organism>
<sequence length="94" mass="10372">MPTYSYRCPDCSDFDLVRPMAEADAPARCPGCGRPSRRVFGAPALHSMDPRQRRAMDASERSADAPEVVSSVPGRARQAIPVTRDPRHARLPRP</sequence>
<dbReference type="Proteomes" id="UP000321328">
    <property type="component" value="Unassembled WGS sequence"/>
</dbReference>
<dbReference type="RefSeq" id="WP_028931828.1">
    <property type="nucleotide sequence ID" value="NZ_AUII01000041.1"/>
</dbReference>
<accession>A0A511D5Z1</accession>
<dbReference type="NCBIfam" id="TIGR02605">
    <property type="entry name" value="CxxC_CxxC_SSSS"/>
    <property type="match status" value="1"/>
</dbReference>
<dbReference type="STRING" id="1123024.GCA_000423625_04681"/>
<proteinExistence type="predicted"/>
<dbReference type="InterPro" id="IPR013429">
    <property type="entry name" value="Regulatory_FmdB_Zinc_ribbon"/>
</dbReference>
<comment type="caution">
    <text evidence="3">The sequence shown here is derived from an EMBL/GenBank/DDBJ whole genome shotgun (WGS) entry which is preliminary data.</text>
</comment>
<dbReference type="SMART" id="SM00834">
    <property type="entry name" value="CxxC_CXXC_SSSS"/>
    <property type="match status" value="1"/>
</dbReference>
<dbReference type="AlphaFoldDB" id="A0A511D5Z1"/>
<feature type="compositionally biased region" description="Basic and acidic residues" evidence="1">
    <location>
        <begin position="48"/>
        <end position="64"/>
    </location>
</feature>
<evidence type="ECO:0000313" key="4">
    <source>
        <dbReference type="Proteomes" id="UP000321328"/>
    </source>
</evidence>
<reference evidence="3 4" key="1">
    <citation type="submission" date="2019-07" db="EMBL/GenBank/DDBJ databases">
        <title>Whole genome shotgun sequence of Pseudonocardia asaccharolytica NBRC 16224.</title>
        <authorList>
            <person name="Hosoyama A."/>
            <person name="Uohara A."/>
            <person name="Ohji S."/>
            <person name="Ichikawa N."/>
        </authorList>
    </citation>
    <scope>NUCLEOTIDE SEQUENCE [LARGE SCALE GENOMIC DNA]</scope>
    <source>
        <strain evidence="3 4">NBRC 16224</strain>
    </source>
</reference>
<dbReference type="EMBL" id="BJVI01000060">
    <property type="protein sequence ID" value="GEL20195.1"/>
    <property type="molecule type" value="Genomic_DNA"/>
</dbReference>
<feature type="domain" description="Putative regulatory protein FmdB zinc ribbon" evidence="2">
    <location>
        <begin position="1"/>
        <end position="41"/>
    </location>
</feature>
<name>A0A511D5Z1_9PSEU</name>
<evidence type="ECO:0000259" key="2">
    <source>
        <dbReference type="SMART" id="SM00834"/>
    </source>
</evidence>
<dbReference type="OrthoDB" id="9792898at2"/>
<gene>
    <name evidence="3" type="ORF">PA7_40320</name>
</gene>
<dbReference type="Pfam" id="PF09723">
    <property type="entry name" value="Zn_ribbon_8"/>
    <property type="match status" value="1"/>
</dbReference>